<comment type="cofactor">
    <cofactor evidence="1">
        <name>heme b</name>
        <dbReference type="ChEBI" id="CHEBI:60344"/>
    </cofactor>
</comment>
<evidence type="ECO:0000256" key="5">
    <source>
        <dbReference type="ARBA" id="ARBA00023002"/>
    </source>
</evidence>
<dbReference type="PANTHER" id="PTHR33577">
    <property type="entry name" value="STERIGMATOCYSTIN BIOSYNTHESIS PEROXIDASE STCC-RELATED"/>
    <property type="match status" value="1"/>
</dbReference>
<feature type="signal peptide" evidence="8">
    <location>
        <begin position="1"/>
        <end position="20"/>
    </location>
</feature>
<evidence type="ECO:0000256" key="3">
    <source>
        <dbReference type="ARBA" id="ARBA00022617"/>
    </source>
</evidence>
<evidence type="ECO:0000256" key="7">
    <source>
        <dbReference type="ARBA" id="ARBA00025795"/>
    </source>
</evidence>
<keyword evidence="5 10" id="KW-0560">Oxidoreductase</keyword>
<evidence type="ECO:0000256" key="6">
    <source>
        <dbReference type="ARBA" id="ARBA00023004"/>
    </source>
</evidence>
<dbReference type="AlphaFoldDB" id="A0AAD5YR90"/>
<dbReference type="GO" id="GO:0046872">
    <property type="term" value="F:metal ion binding"/>
    <property type="evidence" value="ECO:0007669"/>
    <property type="project" value="UniProtKB-KW"/>
</dbReference>
<dbReference type="InterPro" id="IPR036851">
    <property type="entry name" value="Chloroperoxidase-like_sf"/>
</dbReference>
<dbReference type="EC" id="1.11.2.1" evidence="10"/>
<keyword evidence="4" id="KW-0479">Metal-binding</keyword>
<name>A0AAD5YR90_9AGAR</name>
<dbReference type="Pfam" id="PF01328">
    <property type="entry name" value="Peroxidase_2"/>
    <property type="match status" value="1"/>
</dbReference>
<sequence>MVKPALFITLALTLVSSTSAFPAYASLAGLSQAELDRIIPTLEAREPAKLPPPMKSNGTKLVNDAQHPFKPLRPGDMRGPCPGMNTLASHGYIPRTGVASPSQIIEAVGEGFNMERNFATFITYLAHLSDGNQVTDLLSIGGKTSKTGPVGQHSKAPIGGFDFHNTFEGDASLSRGDSFFGDNHTFNETIFQEFIDFSNKFGAGKYNLTVAGELRFHRIQQSIATNPQMTFLSPRYTNAYSESAFPINFFVDGRHYNGQLDTTAARSFFQNMRMPDGFHRAPAPIGGEGFMQIGAAHPLKSGRNVKGVNSYKADPSQPKLGEFCKIYEDFVKNIVVPFYPKPTGDLKKALNINLGRLYDALTVVNGSKCPRLFPFGK</sequence>
<dbReference type="EMBL" id="JANIEX010001255">
    <property type="protein sequence ID" value="KAJ3560006.1"/>
    <property type="molecule type" value="Genomic_DNA"/>
</dbReference>
<reference evidence="10" key="1">
    <citation type="submission" date="2022-07" db="EMBL/GenBank/DDBJ databases">
        <title>Genome Sequence of Leucocoprinus birnbaumii.</title>
        <authorList>
            <person name="Buettner E."/>
        </authorList>
    </citation>
    <scope>NUCLEOTIDE SEQUENCE</scope>
    <source>
        <strain evidence="10">VT141</strain>
    </source>
</reference>
<dbReference type="GO" id="GO:0004601">
    <property type="term" value="F:peroxidase activity"/>
    <property type="evidence" value="ECO:0007669"/>
    <property type="project" value="UniProtKB-KW"/>
</dbReference>
<dbReference type="Proteomes" id="UP001213000">
    <property type="component" value="Unassembled WGS sequence"/>
</dbReference>
<keyword evidence="6" id="KW-0408">Iron</keyword>
<evidence type="ECO:0000313" key="11">
    <source>
        <dbReference type="Proteomes" id="UP001213000"/>
    </source>
</evidence>
<evidence type="ECO:0000259" key="9">
    <source>
        <dbReference type="PROSITE" id="PS51405"/>
    </source>
</evidence>
<organism evidence="10 11">
    <name type="scientific">Leucocoprinus birnbaumii</name>
    <dbReference type="NCBI Taxonomy" id="56174"/>
    <lineage>
        <taxon>Eukaryota</taxon>
        <taxon>Fungi</taxon>
        <taxon>Dikarya</taxon>
        <taxon>Basidiomycota</taxon>
        <taxon>Agaricomycotina</taxon>
        <taxon>Agaricomycetes</taxon>
        <taxon>Agaricomycetidae</taxon>
        <taxon>Agaricales</taxon>
        <taxon>Agaricineae</taxon>
        <taxon>Agaricaceae</taxon>
        <taxon>Leucocoprinus</taxon>
    </lineage>
</organism>
<comment type="caution">
    <text evidence="10">The sequence shown here is derived from an EMBL/GenBank/DDBJ whole genome shotgun (WGS) entry which is preliminary data.</text>
</comment>
<proteinExistence type="inferred from homology"/>
<comment type="similarity">
    <text evidence="7">Belongs to the chloroperoxidase family.</text>
</comment>
<keyword evidence="3" id="KW-0349">Heme</keyword>
<keyword evidence="2 10" id="KW-0575">Peroxidase</keyword>
<dbReference type="InterPro" id="IPR000028">
    <property type="entry name" value="Chloroperoxidase"/>
</dbReference>
<feature type="chain" id="PRO_5042085586" evidence="8">
    <location>
        <begin position="21"/>
        <end position="377"/>
    </location>
</feature>
<evidence type="ECO:0000256" key="2">
    <source>
        <dbReference type="ARBA" id="ARBA00022559"/>
    </source>
</evidence>
<accession>A0AAD5YR90</accession>
<dbReference type="SUPFAM" id="SSF47571">
    <property type="entry name" value="Cloroperoxidase"/>
    <property type="match status" value="1"/>
</dbReference>
<feature type="domain" description="Heme haloperoxidase family profile" evidence="9">
    <location>
        <begin position="65"/>
        <end position="295"/>
    </location>
</feature>
<evidence type="ECO:0000256" key="1">
    <source>
        <dbReference type="ARBA" id="ARBA00001970"/>
    </source>
</evidence>
<keyword evidence="8" id="KW-0732">Signal</keyword>
<protein>
    <submittedName>
        <fullName evidence="10">Heme-thiolate peroxidase</fullName>
        <ecNumber evidence="10">1.11.2.1</ecNumber>
    </submittedName>
</protein>
<dbReference type="PANTHER" id="PTHR33577:SF16">
    <property type="entry name" value="HEME HALOPEROXIDASE FAMILY PROFILE DOMAIN-CONTAINING PROTEIN"/>
    <property type="match status" value="1"/>
</dbReference>
<evidence type="ECO:0000256" key="4">
    <source>
        <dbReference type="ARBA" id="ARBA00022723"/>
    </source>
</evidence>
<dbReference type="PROSITE" id="PS51405">
    <property type="entry name" value="HEME_HALOPEROXIDASE"/>
    <property type="match status" value="1"/>
</dbReference>
<evidence type="ECO:0000256" key="8">
    <source>
        <dbReference type="SAM" id="SignalP"/>
    </source>
</evidence>
<gene>
    <name evidence="10" type="ORF">NP233_g11112</name>
</gene>
<evidence type="ECO:0000313" key="10">
    <source>
        <dbReference type="EMBL" id="KAJ3560006.1"/>
    </source>
</evidence>
<keyword evidence="11" id="KW-1185">Reference proteome</keyword>
<dbReference type="Gene3D" id="1.10.489.10">
    <property type="entry name" value="Chloroperoxidase-like"/>
    <property type="match status" value="1"/>
</dbReference>